<proteinExistence type="predicted"/>
<keyword evidence="3" id="KW-1185">Reference proteome</keyword>
<accession>A0AAN6P0U5</accession>
<feature type="compositionally biased region" description="Low complexity" evidence="1">
    <location>
        <begin position="149"/>
        <end position="174"/>
    </location>
</feature>
<reference evidence="2" key="1">
    <citation type="journal article" date="2023" name="Mol. Phylogenet. Evol.">
        <title>Genome-scale phylogeny and comparative genomics of the fungal order Sordariales.</title>
        <authorList>
            <person name="Hensen N."/>
            <person name="Bonometti L."/>
            <person name="Westerberg I."/>
            <person name="Brannstrom I.O."/>
            <person name="Guillou S."/>
            <person name="Cros-Aarteil S."/>
            <person name="Calhoun S."/>
            <person name="Haridas S."/>
            <person name="Kuo A."/>
            <person name="Mondo S."/>
            <person name="Pangilinan J."/>
            <person name="Riley R."/>
            <person name="LaButti K."/>
            <person name="Andreopoulos B."/>
            <person name="Lipzen A."/>
            <person name="Chen C."/>
            <person name="Yan M."/>
            <person name="Daum C."/>
            <person name="Ng V."/>
            <person name="Clum A."/>
            <person name="Steindorff A."/>
            <person name="Ohm R.A."/>
            <person name="Martin F."/>
            <person name="Silar P."/>
            <person name="Natvig D.O."/>
            <person name="Lalanne C."/>
            <person name="Gautier V."/>
            <person name="Ament-Velasquez S.L."/>
            <person name="Kruys A."/>
            <person name="Hutchinson M.I."/>
            <person name="Powell A.J."/>
            <person name="Barry K."/>
            <person name="Miller A.N."/>
            <person name="Grigoriev I.V."/>
            <person name="Debuchy R."/>
            <person name="Gladieux P."/>
            <person name="Hiltunen Thoren M."/>
            <person name="Johannesson H."/>
        </authorList>
    </citation>
    <scope>NUCLEOTIDE SEQUENCE</scope>
    <source>
        <strain evidence="2">CBS 626.80</strain>
    </source>
</reference>
<evidence type="ECO:0000313" key="3">
    <source>
        <dbReference type="Proteomes" id="UP001303222"/>
    </source>
</evidence>
<comment type="caution">
    <text evidence="2">The sequence shown here is derived from an EMBL/GenBank/DDBJ whole genome shotgun (WGS) entry which is preliminary data.</text>
</comment>
<feature type="region of interest" description="Disordered" evidence="1">
    <location>
        <begin position="140"/>
        <end position="174"/>
    </location>
</feature>
<organism evidence="2 3">
    <name type="scientific">Pseudoneurospora amorphoporcata</name>
    <dbReference type="NCBI Taxonomy" id="241081"/>
    <lineage>
        <taxon>Eukaryota</taxon>
        <taxon>Fungi</taxon>
        <taxon>Dikarya</taxon>
        <taxon>Ascomycota</taxon>
        <taxon>Pezizomycotina</taxon>
        <taxon>Sordariomycetes</taxon>
        <taxon>Sordariomycetidae</taxon>
        <taxon>Sordariales</taxon>
        <taxon>Sordariaceae</taxon>
        <taxon>Pseudoneurospora</taxon>
    </lineage>
</organism>
<dbReference type="AlphaFoldDB" id="A0AAN6P0U5"/>
<evidence type="ECO:0000313" key="2">
    <source>
        <dbReference type="EMBL" id="KAK3955471.1"/>
    </source>
</evidence>
<reference evidence="2" key="2">
    <citation type="submission" date="2023-06" db="EMBL/GenBank/DDBJ databases">
        <authorList>
            <consortium name="Lawrence Berkeley National Laboratory"/>
            <person name="Mondo S.J."/>
            <person name="Hensen N."/>
            <person name="Bonometti L."/>
            <person name="Westerberg I."/>
            <person name="Brannstrom I.O."/>
            <person name="Guillou S."/>
            <person name="Cros-Aarteil S."/>
            <person name="Calhoun S."/>
            <person name="Haridas S."/>
            <person name="Kuo A."/>
            <person name="Pangilinan J."/>
            <person name="Riley R."/>
            <person name="Labutti K."/>
            <person name="Andreopoulos B."/>
            <person name="Lipzen A."/>
            <person name="Chen C."/>
            <person name="Yanf M."/>
            <person name="Daum C."/>
            <person name="Ng V."/>
            <person name="Clum A."/>
            <person name="Steindorff A."/>
            <person name="Ohm R."/>
            <person name="Martin F."/>
            <person name="Silar P."/>
            <person name="Natvig D."/>
            <person name="Lalanne C."/>
            <person name="Gautier V."/>
            <person name="Ament-Velasquez S.L."/>
            <person name="Kruys A."/>
            <person name="Hutchinson M.I."/>
            <person name="Powell A.J."/>
            <person name="Barry K."/>
            <person name="Miller A.N."/>
            <person name="Grigoriev I.V."/>
            <person name="Debuchy R."/>
            <person name="Gladieux P."/>
            <person name="Thoren M.H."/>
            <person name="Johannesson H."/>
        </authorList>
    </citation>
    <scope>NUCLEOTIDE SEQUENCE</scope>
    <source>
        <strain evidence="2">CBS 626.80</strain>
    </source>
</reference>
<name>A0AAN6P0U5_9PEZI</name>
<gene>
    <name evidence="2" type="ORF">QBC32DRAFT_311101</name>
</gene>
<sequence>MRIHDLNKWKSLGSCDICVVSAIKAGNAHHQRGKSEAGSQQKQLHHILPFIQELDHKPTAHDLVTKFTNQRNPSRPPAICSTGIFIATTTLISHLVSTTATKATRPFTYSFRAIQAPTERIMPHSVRVNDPTAIDADLQGSSFQQQQDRNNSSPVNHNNRNHSTTPSTSTTDNPMLVRWQEERKRSNLPITETLIGQAMRRSGGST</sequence>
<dbReference type="Proteomes" id="UP001303222">
    <property type="component" value="Unassembled WGS sequence"/>
</dbReference>
<evidence type="ECO:0000256" key="1">
    <source>
        <dbReference type="SAM" id="MobiDB-lite"/>
    </source>
</evidence>
<dbReference type="EMBL" id="MU859076">
    <property type="protein sequence ID" value="KAK3955471.1"/>
    <property type="molecule type" value="Genomic_DNA"/>
</dbReference>
<protein>
    <submittedName>
        <fullName evidence="2">Uncharacterized protein</fullName>
    </submittedName>
</protein>